<name>A0A2S5IXT4_9MICC</name>
<dbReference type="InterPro" id="IPR011032">
    <property type="entry name" value="GroES-like_sf"/>
</dbReference>
<evidence type="ECO:0000256" key="1">
    <source>
        <dbReference type="ARBA" id="ARBA00022857"/>
    </source>
</evidence>
<evidence type="ECO:0000256" key="2">
    <source>
        <dbReference type="SAM" id="MobiDB-lite"/>
    </source>
</evidence>
<dbReference type="SUPFAM" id="SSF51735">
    <property type="entry name" value="NAD(P)-binding Rossmann-fold domains"/>
    <property type="match status" value="1"/>
</dbReference>
<keyword evidence="1" id="KW-0521">NADP</keyword>
<reference evidence="4 5" key="1">
    <citation type="journal article" date="2014" name="Int. J. Syst. Evol. Microbiol.">
        <title>Arthrobacter pityocampae sp. nov., isolated from Thaumetopoea pityocampa (Lep., Thaumetopoeidae).</title>
        <authorList>
            <person name="Ince I.A."/>
            <person name="Demirbag Z."/>
            <person name="Kati H."/>
        </authorList>
    </citation>
    <scope>NUCLEOTIDE SEQUENCE [LARGE SCALE GENOMIC DNA]</scope>
    <source>
        <strain evidence="4 5">Tp2</strain>
    </source>
</reference>
<dbReference type="SMART" id="SM00829">
    <property type="entry name" value="PKS_ER"/>
    <property type="match status" value="1"/>
</dbReference>
<dbReference type="Gene3D" id="3.40.50.720">
    <property type="entry name" value="NAD(P)-binding Rossmann-like Domain"/>
    <property type="match status" value="1"/>
</dbReference>
<dbReference type="InterPro" id="IPR020843">
    <property type="entry name" value="ER"/>
</dbReference>
<comment type="caution">
    <text evidence="4">The sequence shown here is derived from an EMBL/GenBank/DDBJ whole genome shotgun (WGS) entry which is preliminary data.</text>
</comment>
<dbReference type="Proteomes" id="UP000239297">
    <property type="component" value="Unassembled WGS sequence"/>
</dbReference>
<dbReference type="EMBL" id="PRKW01000003">
    <property type="protein sequence ID" value="PPB49354.1"/>
    <property type="molecule type" value="Genomic_DNA"/>
</dbReference>
<organism evidence="4 5">
    <name type="scientific">Arthrobacter pityocampae</name>
    <dbReference type="NCBI Taxonomy" id="547334"/>
    <lineage>
        <taxon>Bacteria</taxon>
        <taxon>Bacillati</taxon>
        <taxon>Actinomycetota</taxon>
        <taxon>Actinomycetes</taxon>
        <taxon>Micrococcales</taxon>
        <taxon>Micrococcaceae</taxon>
        <taxon>Arthrobacter</taxon>
    </lineage>
</organism>
<dbReference type="Gene3D" id="3.90.180.10">
    <property type="entry name" value="Medium-chain alcohol dehydrogenases, catalytic domain"/>
    <property type="match status" value="1"/>
</dbReference>
<dbReference type="AlphaFoldDB" id="A0A2S5IXT4"/>
<gene>
    <name evidence="4" type="ORF">C4K88_06525</name>
</gene>
<dbReference type="Pfam" id="PF13602">
    <property type="entry name" value="ADH_zinc_N_2"/>
    <property type="match status" value="1"/>
</dbReference>
<evidence type="ECO:0000259" key="3">
    <source>
        <dbReference type="SMART" id="SM00829"/>
    </source>
</evidence>
<dbReference type="GO" id="GO:0016491">
    <property type="term" value="F:oxidoreductase activity"/>
    <property type="evidence" value="ECO:0007669"/>
    <property type="project" value="InterPro"/>
</dbReference>
<feature type="region of interest" description="Disordered" evidence="2">
    <location>
        <begin position="1"/>
        <end position="21"/>
    </location>
</feature>
<dbReference type="PANTHER" id="PTHR44154">
    <property type="entry name" value="QUINONE OXIDOREDUCTASE"/>
    <property type="match status" value="1"/>
</dbReference>
<accession>A0A2S5IXT4</accession>
<dbReference type="PANTHER" id="PTHR44154:SF1">
    <property type="entry name" value="QUINONE OXIDOREDUCTASE"/>
    <property type="match status" value="1"/>
</dbReference>
<dbReference type="OrthoDB" id="4190732at2"/>
<protein>
    <submittedName>
        <fullName evidence="4">Zinc-binding alcohol dehydrogenase</fullName>
    </submittedName>
</protein>
<feature type="domain" description="Enoyl reductase (ER)" evidence="3">
    <location>
        <begin position="11"/>
        <end position="325"/>
    </location>
</feature>
<dbReference type="InterPro" id="IPR013154">
    <property type="entry name" value="ADH-like_N"/>
</dbReference>
<evidence type="ECO:0000313" key="4">
    <source>
        <dbReference type="EMBL" id="PPB49354.1"/>
    </source>
</evidence>
<proteinExistence type="predicted"/>
<sequence length="332" mass="34496">MMRALLLDRPGPPSSLRLGEVPRPTPGVGEVLVRVDAVGLNPVDYQIASGGHSAWTYPHIPGLDIAGVIQDTGCAPDGRVPAGTRVVWHQDLRRPGGLAAFVTAPVDVLAVVPPRISMTVAASLPCAGMTAYQAVVRRLQVRRGQYALVQGGAGGVGGFAVQLLAAAGARVVATASPSNHAYVCGLGAHTVLDYRRADLAAALRAATAERGFDAVVDTVSPSSAAQGLLLLHHGGGLAAVAGRPSLDTVEPFGIAPSLHEIALGAAYAHGDAEDRVELAGMLTELLRLVDEGTLIPLPIETVQLADTPDALDRLAQRHVRGKIVVRMERSRE</sequence>
<dbReference type="InterPro" id="IPR036291">
    <property type="entry name" value="NAD(P)-bd_dom_sf"/>
</dbReference>
<evidence type="ECO:0000313" key="5">
    <source>
        <dbReference type="Proteomes" id="UP000239297"/>
    </source>
</evidence>
<dbReference type="Pfam" id="PF08240">
    <property type="entry name" value="ADH_N"/>
    <property type="match status" value="1"/>
</dbReference>
<dbReference type="InterPro" id="IPR051603">
    <property type="entry name" value="Zinc-ADH_QOR/CCCR"/>
</dbReference>
<dbReference type="RefSeq" id="WP_104120845.1">
    <property type="nucleotide sequence ID" value="NZ_PRKW01000003.1"/>
</dbReference>
<keyword evidence="5" id="KW-1185">Reference proteome</keyword>
<dbReference type="SUPFAM" id="SSF50129">
    <property type="entry name" value="GroES-like"/>
    <property type="match status" value="1"/>
</dbReference>